<evidence type="ECO:0000313" key="1">
    <source>
        <dbReference type="EMBL" id="KAG6687840.1"/>
    </source>
</evidence>
<comment type="caution">
    <text evidence="1">The sequence shown here is derived from an EMBL/GenBank/DDBJ whole genome shotgun (WGS) entry which is preliminary data.</text>
</comment>
<dbReference type="AlphaFoldDB" id="A0A922DP67"/>
<proteinExistence type="predicted"/>
<sequence>MMQDRPFGQGKPNDAGKWFIRAAQIEAIAFQQTS</sequence>
<dbReference type="Proteomes" id="UP000811246">
    <property type="component" value="Chromosome 11"/>
</dbReference>
<dbReference type="EMBL" id="CM031835">
    <property type="protein sequence ID" value="KAG6687840.1"/>
    <property type="molecule type" value="Genomic_DNA"/>
</dbReference>
<name>A0A922DP67_CARIL</name>
<evidence type="ECO:0000313" key="2">
    <source>
        <dbReference type="Proteomes" id="UP000811246"/>
    </source>
</evidence>
<accession>A0A922DP67</accession>
<reference evidence="1" key="1">
    <citation type="submission" date="2021-01" db="EMBL/GenBank/DDBJ databases">
        <authorList>
            <person name="Lovell J.T."/>
            <person name="Bentley N."/>
            <person name="Bhattarai G."/>
            <person name="Jenkins J.W."/>
            <person name="Sreedasyam A."/>
            <person name="Alarcon Y."/>
            <person name="Bock C."/>
            <person name="Boston L."/>
            <person name="Carlson J."/>
            <person name="Cervantes K."/>
            <person name="Clermont K."/>
            <person name="Krom N."/>
            <person name="Kubenka K."/>
            <person name="Mamidi S."/>
            <person name="Mattison C."/>
            <person name="Monteros M."/>
            <person name="Pisani C."/>
            <person name="Plott C."/>
            <person name="Rajasekar S."/>
            <person name="Rhein H.S."/>
            <person name="Rohla C."/>
            <person name="Song M."/>
            <person name="Hilaire R.S."/>
            <person name="Shu S."/>
            <person name="Wells L."/>
            <person name="Wang X."/>
            <person name="Webber J."/>
            <person name="Heerema R.J."/>
            <person name="Klein P."/>
            <person name="Conner P."/>
            <person name="Grauke L."/>
            <person name="Grimwood J."/>
            <person name="Schmutz J."/>
            <person name="Randall J.J."/>
        </authorList>
    </citation>
    <scope>NUCLEOTIDE SEQUENCE</scope>
    <source>
        <tissue evidence="1">Leaf</tissue>
    </source>
</reference>
<gene>
    <name evidence="1" type="ORF">I3842_11G094200</name>
</gene>
<protein>
    <submittedName>
        <fullName evidence="1">Uncharacterized protein</fullName>
    </submittedName>
</protein>
<organism evidence="1 2">
    <name type="scientific">Carya illinoinensis</name>
    <name type="common">Pecan</name>
    <dbReference type="NCBI Taxonomy" id="32201"/>
    <lineage>
        <taxon>Eukaryota</taxon>
        <taxon>Viridiplantae</taxon>
        <taxon>Streptophyta</taxon>
        <taxon>Embryophyta</taxon>
        <taxon>Tracheophyta</taxon>
        <taxon>Spermatophyta</taxon>
        <taxon>Magnoliopsida</taxon>
        <taxon>eudicotyledons</taxon>
        <taxon>Gunneridae</taxon>
        <taxon>Pentapetalae</taxon>
        <taxon>rosids</taxon>
        <taxon>fabids</taxon>
        <taxon>Fagales</taxon>
        <taxon>Juglandaceae</taxon>
        <taxon>Carya</taxon>
    </lineage>
</organism>